<keyword evidence="1" id="KW-0472">Membrane</keyword>
<dbReference type="GO" id="GO:0016020">
    <property type="term" value="C:membrane"/>
    <property type="evidence" value="ECO:0007669"/>
    <property type="project" value="InterPro"/>
</dbReference>
<dbReference type="RefSeq" id="WP_196836805.1">
    <property type="nucleotide sequence ID" value="NZ_JADOTZ010000001.1"/>
</dbReference>
<keyword evidence="3" id="KW-1185">Reference proteome</keyword>
<protein>
    <submittedName>
        <fullName evidence="2">YggT family protein</fullName>
    </submittedName>
</protein>
<feature type="transmembrane region" description="Helical" evidence="1">
    <location>
        <begin position="6"/>
        <end position="25"/>
    </location>
</feature>
<evidence type="ECO:0000313" key="3">
    <source>
        <dbReference type="Proteomes" id="UP000625033"/>
    </source>
</evidence>
<comment type="caution">
    <text evidence="2">The sequence shown here is derived from an EMBL/GenBank/DDBJ whole genome shotgun (WGS) entry which is preliminary data.</text>
</comment>
<dbReference type="Proteomes" id="UP000625033">
    <property type="component" value="Unassembled WGS sequence"/>
</dbReference>
<reference evidence="2" key="1">
    <citation type="submission" date="2020-11" db="EMBL/GenBank/DDBJ databases">
        <title>Sequencing the genomes of 1000 actinobacteria strains.</title>
        <authorList>
            <person name="Klenk H.-P."/>
        </authorList>
    </citation>
    <scope>NUCLEOTIDE SEQUENCE</scope>
    <source>
        <strain evidence="2">DSM 26152</strain>
    </source>
</reference>
<feature type="transmembrane region" description="Helical" evidence="1">
    <location>
        <begin position="71"/>
        <end position="91"/>
    </location>
</feature>
<dbReference type="InterPro" id="IPR003425">
    <property type="entry name" value="CCB3/YggT"/>
</dbReference>
<accession>A0A931GFV0</accession>
<organism evidence="2 3">
    <name type="scientific">Zhihengliuella flava</name>
    <dbReference type="NCBI Taxonomy" id="1285193"/>
    <lineage>
        <taxon>Bacteria</taxon>
        <taxon>Bacillati</taxon>
        <taxon>Actinomycetota</taxon>
        <taxon>Actinomycetes</taxon>
        <taxon>Micrococcales</taxon>
        <taxon>Micrococcaceae</taxon>
        <taxon>Zhihengliuella</taxon>
    </lineage>
</organism>
<name>A0A931GFV0_9MICC</name>
<dbReference type="Pfam" id="PF02325">
    <property type="entry name" value="CCB3_YggT"/>
    <property type="match status" value="1"/>
</dbReference>
<keyword evidence="1" id="KW-0812">Transmembrane</keyword>
<keyword evidence="1" id="KW-1133">Transmembrane helix</keyword>
<evidence type="ECO:0000256" key="1">
    <source>
        <dbReference type="SAM" id="Phobius"/>
    </source>
</evidence>
<sequence>MELILAPIYILLTIFQFVLMIRIVFDVVQMFARTWRPSGISLVVASFVYRLTDPPMRWLRSKVKPLDLGGVQLDLAFLILFFAVVIAKVIVSSMAS</sequence>
<dbReference type="AlphaFoldDB" id="A0A931GFV0"/>
<proteinExistence type="predicted"/>
<dbReference type="EMBL" id="JADOTZ010000001">
    <property type="protein sequence ID" value="MBG6085640.1"/>
    <property type="molecule type" value="Genomic_DNA"/>
</dbReference>
<gene>
    <name evidence="2" type="ORF">IW252_002407</name>
</gene>
<evidence type="ECO:0000313" key="2">
    <source>
        <dbReference type="EMBL" id="MBG6085640.1"/>
    </source>
</evidence>